<name>A0A1Y6C6P5_9PROT</name>
<proteinExistence type="predicted"/>
<feature type="domain" description="HipA-like kinase" evidence="1">
    <location>
        <begin position="8"/>
        <end position="167"/>
    </location>
</feature>
<gene>
    <name evidence="2" type="ORF">SAMN05428998_11397</name>
</gene>
<dbReference type="InterPro" id="IPR046748">
    <property type="entry name" value="HipA_2"/>
</dbReference>
<protein>
    <recommendedName>
        <fullName evidence="1">HipA-like kinase domain-containing protein</fullName>
    </recommendedName>
</protein>
<dbReference type="EMBL" id="FWZX01000013">
    <property type="protein sequence ID" value="SMF38975.1"/>
    <property type="molecule type" value="Genomic_DNA"/>
</dbReference>
<keyword evidence="3" id="KW-1185">Reference proteome</keyword>
<reference evidence="2 3" key="1">
    <citation type="submission" date="2017-04" db="EMBL/GenBank/DDBJ databases">
        <authorList>
            <person name="Afonso C.L."/>
            <person name="Miller P.J."/>
            <person name="Scott M.A."/>
            <person name="Spackman E."/>
            <person name="Goraichik I."/>
            <person name="Dimitrov K.M."/>
            <person name="Suarez D.L."/>
            <person name="Swayne D.E."/>
        </authorList>
    </citation>
    <scope>NUCLEOTIDE SEQUENCE [LARGE SCALE GENOMIC DNA]</scope>
    <source>
        <strain evidence="2 3">USBA 355</strain>
    </source>
</reference>
<sequence length="264" mass="28966">MIRRVTADEVVREATSGRTGPLLMRCEADTDHPIELFCKLSAGCDEGVKNLARELIAACLAADLELPVPIPYLVAIPPDLVAVVEDARIAARLAESVPIGFGSARVANQFAAWSRGARLTEEMVPVALGTFIFDAVLDNPDRRLSNPNCLVSGQSIRLIDHELAFQPPGLLIGWRPPWQDGGMRWLDQGDGHIFCQHLKRRQLDFAPIKALWSALSDARLSSYRAEVPAEWDESAAAVDEALSRVRNARDNIDGIIAEAERVLQ</sequence>
<evidence type="ECO:0000313" key="3">
    <source>
        <dbReference type="Proteomes" id="UP000192917"/>
    </source>
</evidence>
<organism evidence="2 3">
    <name type="scientific">Tistlia consotensis USBA 355</name>
    <dbReference type="NCBI Taxonomy" id="560819"/>
    <lineage>
        <taxon>Bacteria</taxon>
        <taxon>Pseudomonadati</taxon>
        <taxon>Pseudomonadota</taxon>
        <taxon>Alphaproteobacteria</taxon>
        <taxon>Rhodospirillales</taxon>
        <taxon>Rhodovibrionaceae</taxon>
        <taxon>Tistlia</taxon>
    </lineage>
</organism>
<evidence type="ECO:0000313" key="2">
    <source>
        <dbReference type="EMBL" id="SMF38975.1"/>
    </source>
</evidence>
<dbReference type="Proteomes" id="UP000192917">
    <property type="component" value="Unassembled WGS sequence"/>
</dbReference>
<evidence type="ECO:0000259" key="1">
    <source>
        <dbReference type="Pfam" id="PF20613"/>
    </source>
</evidence>
<accession>A0A1Y6C6P5</accession>
<dbReference type="AlphaFoldDB" id="A0A1Y6C6P5"/>
<dbReference type="Pfam" id="PF20613">
    <property type="entry name" value="HipA_2"/>
    <property type="match status" value="1"/>
</dbReference>